<dbReference type="AlphaFoldDB" id="A0A3B1AFZ5"/>
<dbReference type="PROSITE" id="PS51318">
    <property type="entry name" value="TAT"/>
    <property type="match status" value="1"/>
</dbReference>
<dbReference type="InterPro" id="IPR012368">
    <property type="entry name" value="OxRdtase_Mopterin-bd_su_IorB"/>
</dbReference>
<dbReference type="SUPFAM" id="SSF56003">
    <property type="entry name" value="Molybdenum cofactor-binding domain"/>
    <property type="match status" value="2"/>
</dbReference>
<gene>
    <name evidence="3" type="ORF">MNBD_GAMMA23-377</name>
</gene>
<dbReference type="Pfam" id="PF02738">
    <property type="entry name" value="MoCoBD_1"/>
    <property type="match status" value="1"/>
</dbReference>
<keyword evidence="1" id="KW-0472">Membrane</keyword>
<dbReference type="EC" id="1.3.99.16" evidence="3"/>
<evidence type="ECO:0000313" key="3">
    <source>
        <dbReference type="EMBL" id="VAW92814.1"/>
    </source>
</evidence>
<name>A0A3B1AFZ5_9ZZZZ</name>
<dbReference type="InterPro" id="IPR000674">
    <property type="entry name" value="Ald_Oxase/Xan_DH_a/b"/>
</dbReference>
<dbReference type="Gene3D" id="3.30.365.10">
    <property type="entry name" value="Aldehyde oxidase/xanthine dehydrogenase, molybdopterin binding domain"/>
    <property type="match status" value="4"/>
</dbReference>
<dbReference type="NCBIfam" id="TIGR01409">
    <property type="entry name" value="TAT_signal_seq"/>
    <property type="match status" value="1"/>
</dbReference>
<evidence type="ECO:0000259" key="2">
    <source>
        <dbReference type="SMART" id="SM01008"/>
    </source>
</evidence>
<organism evidence="3">
    <name type="scientific">hydrothermal vent metagenome</name>
    <dbReference type="NCBI Taxonomy" id="652676"/>
    <lineage>
        <taxon>unclassified sequences</taxon>
        <taxon>metagenomes</taxon>
        <taxon>ecological metagenomes</taxon>
    </lineage>
</organism>
<dbReference type="PANTHER" id="PTHR47495:SF2">
    <property type="entry name" value="ALDEHYDE DEHYDROGENASE"/>
    <property type="match status" value="1"/>
</dbReference>
<feature type="transmembrane region" description="Helical" evidence="1">
    <location>
        <begin position="12"/>
        <end position="30"/>
    </location>
</feature>
<keyword evidence="1" id="KW-1133">Transmembrane helix</keyword>
<sequence>MVKENLSISRRGFLKLGTVSVAGMIIGLYLPSSAHSSESSEIGASGFAPNAWLAIEENNQVTMFLGKSEMGQGVMTALPMLIAEELEVDLAMVRVEMAISASRFGNQYTGGSQSIRENWLPLRKAGAAARLMLIAAAAEKWGVSADTCYAEQGVVIHKNSQQRLRYGELVATAAKQPIPDNIQLKNPENFRVIGQQVERLDISDKVSGRAKFGMDISLPGMLVATIAHSPVFGGKVKSYDAQRALSVKGVRHVMEIDSGVVVVADGYWQAMKGVQRLQIQWYSGEYPETNTENILTQYAALAKVPSEIVYETGTENAGTVNDTLEIKATYQLPFQSHATMETMNCTAHVHGKGCDIWAPTQHPQGARNAAAEYVYGKFQKTLEKIYSRFTGNIYPNIVVHKTYLGCGFGRRLEHDFVIEAVQISKKLGLPIKLIWSRQEDMQQGYYRPGTYNKLHAVLDNKGLPLNWVHRIVGPVKGLSVDGAANIPYTIPYHRIESAVLKTGIPIGSWRSTGGSLNTFIIESFIDEIAAVKNADPYFFRRMLLTNKPRHEAVLTAAAKAAQWGTVLSKNHFQGIALYEARNSIVAQVVEISISNKGEIKIHKVVCAIDCGIVVNHEIVKSQLEGGIIFGLSAAIKHEITFKNGRVVEKNFDDYPILRMYEVPEIEVIFVAADRSPGGVGEVAVPLIAPAIANAIFSATGKRVRKLPIMPDDIM</sequence>
<accession>A0A3B1AFZ5</accession>
<dbReference type="SMART" id="SM01008">
    <property type="entry name" value="Ald_Xan_dh_C"/>
    <property type="match status" value="1"/>
</dbReference>
<dbReference type="InterPro" id="IPR008274">
    <property type="entry name" value="AldOxase/xan_DH_MoCoBD1"/>
</dbReference>
<dbReference type="PIRSF" id="PIRSF036389">
    <property type="entry name" value="IOR_B"/>
    <property type="match status" value="1"/>
</dbReference>
<keyword evidence="3" id="KW-0560">Oxidoreductase</keyword>
<proteinExistence type="predicted"/>
<protein>
    <submittedName>
        <fullName evidence="3">Isoquinoline 1-oxidoreductase beta subunit</fullName>
        <ecNumber evidence="3">1.3.99.16</ecNumber>
    </submittedName>
</protein>
<dbReference type="PANTHER" id="PTHR47495">
    <property type="entry name" value="ALDEHYDE DEHYDROGENASE"/>
    <property type="match status" value="1"/>
</dbReference>
<dbReference type="Pfam" id="PF20256">
    <property type="entry name" value="MoCoBD_2"/>
    <property type="match status" value="2"/>
</dbReference>
<dbReference type="InterPro" id="IPR006311">
    <property type="entry name" value="TAT_signal"/>
</dbReference>
<dbReference type="InterPro" id="IPR019546">
    <property type="entry name" value="TAT_signal_bac_arc"/>
</dbReference>
<keyword evidence="1" id="KW-0812">Transmembrane</keyword>
<dbReference type="GO" id="GO:0047121">
    <property type="term" value="F:isoquinoline 1-oxidoreductase activity"/>
    <property type="evidence" value="ECO:0007669"/>
    <property type="project" value="UniProtKB-EC"/>
</dbReference>
<reference evidence="3" key="1">
    <citation type="submission" date="2018-06" db="EMBL/GenBank/DDBJ databases">
        <authorList>
            <person name="Zhirakovskaya E."/>
        </authorList>
    </citation>
    <scope>NUCLEOTIDE SEQUENCE</scope>
</reference>
<dbReference type="InterPro" id="IPR037165">
    <property type="entry name" value="AldOxase/xan_DH_Mopterin-bd_sf"/>
</dbReference>
<dbReference type="InterPro" id="IPR046867">
    <property type="entry name" value="AldOxase/xan_DH_MoCoBD2"/>
</dbReference>
<dbReference type="InterPro" id="IPR052516">
    <property type="entry name" value="N-heterocyclic_Hydroxylase"/>
</dbReference>
<feature type="domain" description="Aldehyde oxidase/xanthine dehydrogenase a/b hammerhead" evidence="2">
    <location>
        <begin position="207"/>
        <end position="285"/>
    </location>
</feature>
<dbReference type="Gene3D" id="3.90.1170.50">
    <property type="entry name" value="Aldehyde oxidase/xanthine dehydrogenase, a/b hammerhead"/>
    <property type="match status" value="1"/>
</dbReference>
<dbReference type="EMBL" id="UOFT01000028">
    <property type="protein sequence ID" value="VAW92814.1"/>
    <property type="molecule type" value="Genomic_DNA"/>
</dbReference>
<evidence type="ECO:0000256" key="1">
    <source>
        <dbReference type="SAM" id="Phobius"/>
    </source>
</evidence>